<dbReference type="RefSeq" id="WP_153421328.1">
    <property type="nucleotide sequence ID" value="NZ_WFLM01000005.1"/>
</dbReference>
<gene>
    <name evidence="2" type="ORF">GCL60_13800</name>
</gene>
<keyword evidence="1" id="KW-1133">Transmembrane helix</keyword>
<accession>A0A6N6VNZ5</accession>
<dbReference type="EMBL" id="WFLM01000005">
    <property type="protein sequence ID" value="KAB8036913.1"/>
    <property type="molecule type" value="Genomic_DNA"/>
</dbReference>
<evidence type="ECO:0000313" key="2">
    <source>
        <dbReference type="EMBL" id="KAB8036913.1"/>
    </source>
</evidence>
<reference evidence="2 3" key="1">
    <citation type="submission" date="2019-10" db="EMBL/GenBank/DDBJ databases">
        <title>New species of Slilvanegrellaceae.</title>
        <authorList>
            <person name="Pitt A."/>
            <person name="Hahn M.W."/>
        </authorList>
    </citation>
    <scope>NUCLEOTIDE SEQUENCE [LARGE SCALE GENOMIC DNA]</scope>
    <source>
        <strain evidence="2 3">SP-Ram-0.45-NSY-1</strain>
    </source>
</reference>
<evidence type="ECO:0000313" key="3">
    <source>
        <dbReference type="Proteomes" id="UP000437748"/>
    </source>
</evidence>
<keyword evidence="1" id="KW-0472">Membrane</keyword>
<name>A0A6N6VNZ5_9BACT</name>
<keyword evidence="3" id="KW-1185">Reference proteome</keyword>
<organism evidence="2 3">
    <name type="scientific">Silvanigrella paludirubra</name>
    <dbReference type="NCBI Taxonomy" id="2499159"/>
    <lineage>
        <taxon>Bacteria</taxon>
        <taxon>Pseudomonadati</taxon>
        <taxon>Bdellovibrionota</taxon>
        <taxon>Oligoflexia</taxon>
        <taxon>Silvanigrellales</taxon>
        <taxon>Silvanigrellaceae</taxon>
        <taxon>Silvanigrella</taxon>
    </lineage>
</organism>
<evidence type="ECO:0000256" key="1">
    <source>
        <dbReference type="SAM" id="Phobius"/>
    </source>
</evidence>
<comment type="caution">
    <text evidence="2">The sequence shown here is derived from an EMBL/GenBank/DDBJ whole genome shotgun (WGS) entry which is preliminary data.</text>
</comment>
<dbReference type="OrthoDB" id="7826656at2"/>
<feature type="transmembrane region" description="Helical" evidence="1">
    <location>
        <begin position="152"/>
        <end position="173"/>
    </location>
</feature>
<dbReference type="AlphaFoldDB" id="A0A6N6VNZ5"/>
<proteinExistence type="predicted"/>
<sequence length="262" mass="28754">MNLIESFDILSLSVLNTFLIDMNYDISKHSSYESRKGNIGVPLGYGTEFGEFYFGSSLIADSKHRGLPLNPIAGFGFGLGNSEKFIGLDSNISIGSTNPFGGEGMAHDSHYGFKLHKQFFLNNSISIGIENFISNGRDKNSYGSYFLNSTQLIPIFSSLLLVTIGAGTGRFYTSKFYKQNSDKQPNANITPIGIFGSLIYSFKPNFGVQVSSSSDIIGTILFFNPLFFTDLNGFKGGIGIMDLSHEINENNLNVTLSYLVRL</sequence>
<protein>
    <submittedName>
        <fullName evidence="2">Uncharacterized protein</fullName>
    </submittedName>
</protein>
<keyword evidence="1" id="KW-0812">Transmembrane</keyword>
<dbReference type="Proteomes" id="UP000437748">
    <property type="component" value="Unassembled WGS sequence"/>
</dbReference>